<accession>A0AAE6C844</accession>
<name>A0AAE6C844_9BRAD</name>
<evidence type="ECO:0000313" key="1">
    <source>
        <dbReference type="EMBL" id="QAU46314.1"/>
    </source>
</evidence>
<dbReference type="Proteomes" id="UP000288972">
    <property type="component" value="Chromosome"/>
</dbReference>
<dbReference type="EMBL" id="CP030053">
    <property type="protein sequence ID" value="QAU46314.1"/>
    <property type="molecule type" value="Genomic_DNA"/>
</dbReference>
<protein>
    <submittedName>
        <fullName evidence="1">Uncharacterized protein</fullName>
    </submittedName>
</protein>
<gene>
    <name evidence="1" type="ORF">XH91_13715</name>
</gene>
<dbReference type="KEGG" id="bgz:XH91_13715"/>
<sequence>MTIQIDGATMFPHTPSLRAQRSNPDCIRGKILDCFAALAMTTWMQLCAIQATVTVSNAH</sequence>
<organism evidence="1 2">
    <name type="scientific">Bradyrhizobium guangzhouense</name>
    <dbReference type="NCBI Taxonomy" id="1325095"/>
    <lineage>
        <taxon>Bacteria</taxon>
        <taxon>Pseudomonadati</taxon>
        <taxon>Pseudomonadota</taxon>
        <taxon>Alphaproteobacteria</taxon>
        <taxon>Hyphomicrobiales</taxon>
        <taxon>Nitrobacteraceae</taxon>
        <taxon>Bradyrhizobium</taxon>
    </lineage>
</organism>
<proteinExistence type="predicted"/>
<dbReference type="AlphaFoldDB" id="A0AAE6C844"/>
<reference evidence="1 2" key="1">
    <citation type="submission" date="2018-06" db="EMBL/GenBank/DDBJ databases">
        <title>Comparative genomics of rhizobia nodulating Arachis hypogaea in China.</title>
        <authorList>
            <person name="Li Y."/>
        </authorList>
    </citation>
    <scope>NUCLEOTIDE SEQUENCE [LARGE SCALE GENOMIC DNA]</scope>
    <source>
        <strain evidence="1 2">CCBAU 51670</strain>
    </source>
</reference>
<evidence type="ECO:0000313" key="2">
    <source>
        <dbReference type="Proteomes" id="UP000288972"/>
    </source>
</evidence>